<dbReference type="Proteomes" id="UP000295164">
    <property type="component" value="Unassembled WGS sequence"/>
</dbReference>
<dbReference type="RefSeq" id="WP_131850686.1">
    <property type="nucleotide sequence ID" value="NZ_SKFH01000003.1"/>
</dbReference>
<dbReference type="EMBL" id="SKFH01000003">
    <property type="protein sequence ID" value="TCZ74087.1"/>
    <property type="molecule type" value="Genomic_DNA"/>
</dbReference>
<accession>A0A4R4E524</accession>
<dbReference type="AlphaFoldDB" id="A0A4R4E524"/>
<evidence type="ECO:0000313" key="2">
    <source>
        <dbReference type="Proteomes" id="UP000295164"/>
    </source>
</evidence>
<keyword evidence="2" id="KW-1185">Reference proteome</keyword>
<evidence type="ECO:0000313" key="1">
    <source>
        <dbReference type="EMBL" id="TCZ74087.1"/>
    </source>
</evidence>
<name>A0A4R4E524_9BACT</name>
<gene>
    <name evidence="1" type="ORF">E0486_03155</name>
</gene>
<reference evidence="1 2" key="1">
    <citation type="submission" date="2019-03" db="EMBL/GenBank/DDBJ databases">
        <authorList>
            <person name="Kim M.K.M."/>
        </authorList>
    </citation>
    <scope>NUCLEOTIDE SEQUENCE [LARGE SCALE GENOMIC DNA]</scope>
    <source>
        <strain evidence="1 2">17J68-15</strain>
    </source>
</reference>
<organism evidence="1 2">
    <name type="scientific">Flaviaesturariibacter aridisoli</name>
    <dbReference type="NCBI Taxonomy" id="2545761"/>
    <lineage>
        <taxon>Bacteria</taxon>
        <taxon>Pseudomonadati</taxon>
        <taxon>Bacteroidota</taxon>
        <taxon>Chitinophagia</taxon>
        <taxon>Chitinophagales</taxon>
        <taxon>Chitinophagaceae</taxon>
        <taxon>Flaviaestuariibacter</taxon>
    </lineage>
</organism>
<proteinExistence type="predicted"/>
<protein>
    <submittedName>
        <fullName evidence="1">Uncharacterized protein</fullName>
    </submittedName>
</protein>
<sequence length="66" mass="7106">MRKRPDQPTTEALTVRNSALTVVHSTRQQEPALTKVISGAPALNPAPVYYSASYTKDGPGGNYQGF</sequence>
<dbReference type="OrthoDB" id="9963103at2"/>
<comment type="caution">
    <text evidence="1">The sequence shown here is derived from an EMBL/GenBank/DDBJ whole genome shotgun (WGS) entry which is preliminary data.</text>
</comment>